<feature type="domain" description="Tail knob protein gp9 C-terminal" evidence="2">
    <location>
        <begin position="577"/>
        <end position="705"/>
    </location>
</feature>
<proteinExistence type="predicted"/>
<dbReference type="InterPro" id="IPR031772">
    <property type="entry name" value="Gp9_N"/>
</dbReference>
<dbReference type="Pfam" id="PF20934">
    <property type="entry name" value="phi29_gp9_C"/>
    <property type="match status" value="1"/>
</dbReference>
<dbReference type="Pfam" id="PF16838">
    <property type="entry name" value="Caud_tail_N"/>
    <property type="match status" value="1"/>
</dbReference>
<evidence type="ECO:0000259" key="1">
    <source>
        <dbReference type="Pfam" id="PF16838"/>
    </source>
</evidence>
<accession>A0A8S5VIE7</accession>
<organism evidence="3">
    <name type="scientific">Podoviridae sp. ct9H612</name>
    <dbReference type="NCBI Taxonomy" id="2825226"/>
    <lineage>
        <taxon>Viruses</taxon>
        <taxon>Duplodnaviria</taxon>
        <taxon>Heunggongvirae</taxon>
        <taxon>Uroviricota</taxon>
        <taxon>Caudoviricetes</taxon>
    </lineage>
</organism>
<feature type="domain" description="Tail knob protein gp9 N-terminal" evidence="1">
    <location>
        <begin position="31"/>
        <end position="144"/>
    </location>
</feature>
<dbReference type="EMBL" id="BK016274">
    <property type="protein sequence ID" value="DAG06537.1"/>
    <property type="molecule type" value="Genomic_DNA"/>
</dbReference>
<reference evidence="3" key="1">
    <citation type="journal article" date="2021" name="Proc. Natl. Acad. Sci. U.S.A.">
        <title>A Catalog of Tens of Thousands of Viruses from Human Metagenomes Reveals Hidden Associations with Chronic Diseases.</title>
        <authorList>
            <person name="Tisza M.J."/>
            <person name="Buck C.B."/>
        </authorList>
    </citation>
    <scope>NUCLEOTIDE SEQUENCE</scope>
    <source>
        <strain evidence="3">Ct9H612</strain>
    </source>
</reference>
<name>A0A8S5VIE7_9CAUD</name>
<evidence type="ECO:0000259" key="2">
    <source>
        <dbReference type="Pfam" id="PF20934"/>
    </source>
</evidence>
<evidence type="ECO:0000313" key="3">
    <source>
        <dbReference type="EMBL" id="DAG06537.1"/>
    </source>
</evidence>
<protein>
    <submittedName>
        <fullName evidence="3">Major tail protein</fullName>
    </submittedName>
</protein>
<sequence>MAQDFPGLPENIYEYENRFNYSVWTPNTTILMCNVPWDSSYRDVVRFDSDKERDAYFASRSSDGYAFTLNGLVYLRYGEPVRVNAPFDMVTRCNYMVVKNPLQPVPPTEGRQPDVFYYFINDAKYLAPNTTQINVQLDVWMTYYNRIEFDMCYVNKGHIGIANENSTIYNLSEYMTDPEGLNIGDEYDIVDLVIDNFLDKPPYIVIMSNADLTSDFGDVSNPNLKTATGSINDGMPSGASAYACDSRNFLKLMEALQNAPWVSQCISMITVVPDRFVQLGDKTTVEGVELYKLRTDPAEDITGVRVDSVLSKFHIPDRYKNLLKFYTSPYCVVEMTAYNGGEVILKPECFTINPTWDSIQVTTGTVLAPPDIRGYSFISGYNSAKDVVGVDAPYYLPSGESFTHYEYTQEELDIAVQFSNFPQFSLVNNQYIYYLASNRNTLAYQFAAAEWTQQKALTAAQLSFNQSGANMQNAWANQQVANQANWALSNISQEKNLWGGVSSGISSGVGALGNIASGNVGGAAADVANIGLAAANTALNADWINRTTATQVGAATQTAQNNIGLQGYMRDTNYDYAVYAANGDYETAIQGIQAKVQDARLKQPSTSGQNGGDAFNFCKGYMGIRLKFKRLKMNFVRQIGDFWLRYGYYVNRWITPPADLKCMEHFTYWKMQSVALSTTEVPELFKETIRGIFEKGVTVWSDPDLMYKIDLADNEPVEGVRY</sequence>
<dbReference type="InterPro" id="IPR048710">
    <property type="entry name" value="Gp9_C"/>
</dbReference>